<evidence type="ECO:0000313" key="3">
    <source>
        <dbReference type="Proteomes" id="UP000053144"/>
    </source>
</evidence>
<proteinExistence type="predicted"/>
<dbReference type="Gramene" id="KOM50032">
    <property type="protein sequence ID" value="KOM50032"/>
    <property type="gene ID" value="LR48_Vigan08g085900"/>
</dbReference>
<dbReference type="AlphaFoldDB" id="A0A0L9V516"/>
<name>A0A0L9V516_PHAAN</name>
<feature type="compositionally biased region" description="Basic and acidic residues" evidence="1">
    <location>
        <begin position="258"/>
        <end position="274"/>
    </location>
</feature>
<dbReference type="EMBL" id="CM003378">
    <property type="protein sequence ID" value="KOM50032.1"/>
    <property type="molecule type" value="Genomic_DNA"/>
</dbReference>
<protein>
    <submittedName>
        <fullName evidence="2">Uncharacterized protein</fullName>
    </submittedName>
</protein>
<organism evidence="2 3">
    <name type="scientific">Phaseolus angularis</name>
    <name type="common">Azuki bean</name>
    <name type="synonym">Vigna angularis</name>
    <dbReference type="NCBI Taxonomy" id="3914"/>
    <lineage>
        <taxon>Eukaryota</taxon>
        <taxon>Viridiplantae</taxon>
        <taxon>Streptophyta</taxon>
        <taxon>Embryophyta</taxon>
        <taxon>Tracheophyta</taxon>
        <taxon>Spermatophyta</taxon>
        <taxon>Magnoliopsida</taxon>
        <taxon>eudicotyledons</taxon>
        <taxon>Gunneridae</taxon>
        <taxon>Pentapetalae</taxon>
        <taxon>rosids</taxon>
        <taxon>fabids</taxon>
        <taxon>Fabales</taxon>
        <taxon>Fabaceae</taxon>
        <taxon>Papilionoideae</taxon>
        <taxon>50 kb inversion clade</taxon>
        <taxon>NPAAA clade</taxon>
        <taxon>indigoferoid/millettioid clade</taxon>
        <taxon>Phaseoleae</taxon>
        <taxon>Vigna</taxon>
    </lineage>
</organism>
<evidence type="ECO:0000313" key="2">
    <source>
        <dbReference type="EMBL" id="KOM50032.1"/>
    </source>
</evidence>
<reference evidence="3" key="1">
    <citation type="journal article" date="2015" name="Proc. Natl. Acad. Sci. U.S.A.">
        <title>Genome sequencing of adzuki bean (Vigna angularis) provides insight into high starch and low fat accumulation and domestication.</title>
        <authorList>
            <person name="Yang K."/>
            <person name="Tian Z."/>
            <person name="Chen C."/>
            <person name="Luo L."/>
            <person name="Zhao B."/>
            <person name="Wang Z."/>
            <person name="Yu L."/>
            <person name="Li Y."/>
            <person name="Sun Y."/>
            <person name="Li W."/>
            <person name="Chen Y."/>
            <person name="Li Y."/>
            <person name="Zhang Y."/>
            <person name="Ai D."/>
            <person name="Zhao J."/>
            <person name="Shang C."/>
            <person name="Ma Y."/>
            <person name="Wu B."/>
            <person name="Wang M."/>
            <person name="Gao L."/>
            <person name="Sun D."/>
            <person name="Zhang P."/>
            <person name="Guo F."/>
            <person name="Wang W."/>
            <person name="Li Y."/>
            <person name="Wang J."/>
            <person name="Varshney R.K."/>
            <person name="Wang J."/>
            <person name="Ling H.Q."/>
            <person name="Wan P."/>
        </authorList>
    </citation>
    <scope>NUCLEOTIDE SEQUENCE</scope>
    <source>
        <strain evidence="3">cv. Jingnong 6</strain>
    </source>
</reference>
<evidence type="ECO:0000256" key="1">
    <source>
        <dbReference type="SAM" id="MobiDB-lite"/>
    </source>
</evidence>
<sequence>MVASSSCLGKCYASLIKEANPFGWFSGDDQRTDFICQWGFKEDIRHKCLSILFFRTEGFLFQEWRVKASLTKFVELQGYCYPNLVKGEDQFLLNVEDVYLLYALQTGIKTYWSSVICDYMIKFAKQKEYHLPYAVFISMILRIQNVDITNEMMICCNKRNNLEKMFLNSIGLRKSKDGWLFKDEYISSTDEVKPMNVDTSRYEFRPQIRFKEFVDERCKRLDKKMAMLQRSFTELRRKMDYALRINAFGDTSVDDSESEKNSADKKIMESSETE</sequence>
<feature type="region of interest" description="Disordered" evidence="1">
    <location>
        <begin position="252"/>
        <end position="274"/>
    </location>
</feature>
<dbReference type="Proteomes" id="UP000053144">
    <property type="component" value="Chromosome 8"/>
</dbReference>
<accession>A0A0L9V516</accession>
<gene>
    <name evidence="2" type="ORF">LR48_Vigan08g085900</name>
</gene>